<feature type="transmembrane region" description="Helical" evidence="6">
    <location>
        <begin position="91"/>
        <end position="111"/>
    </location>
</feature>
<evidence type="ECO:0000256" key="3">
    <source>
        <dbReference type="ARBA" id="ARBA00022692"/>
    </source>
</evidence>
<sequence>MFHFSSSHLHLNRLQFNLIISGLSSVLFFSGWWIIADSSVQSVMAGNRLYYLPALVGTFAFFFTNIIPAHFFYDSLTYQTGCFSPNVARTYLLVCLMISFGCLIAAFYVLVNDFLLQPQNEQWPGYGVWLHNVFIFIASMLLRFARKHDPFY</sequence>
<evidence type="ECO:0000313" key="8">
    <source>
        <dbReference type="Proteomes" id="UP000019118"/>
    </source>
</evidence>
<evidence type="ECO:0000256" key="4">
    <source>
        <dbReference type="ARBA" id="ARBA00022989"/>
    </source>
</evidence>
<protein>
    <submittedName>
        <fullName evidence="7">Uncharacterized protein</fullName>
    </submittedName>
</protein>
<keyword evidence="4 6" id="KW-1133">Transmembrane helix</keyword>
<feature type="transmembrane region" description="Helical" evidence="6">
    <location>
        <begin position="50"/>
        <end position="71"/>
    </location>
</feature>
<evidence type="ECO:0000313" key="7">
    <source>
        <dbReference type="EnsemblMetazoa" id="XP_019757917.1"/>
    </source>
</evidence>
<comment type="similarity">
    <text evidence="2">Belongs to the UPF0220 family.</text>
</comment>
<evidence type="ECO:0000256" key="5">
    <source>
        <dbReference type="ARBA" id="ARBA00023136"/>
    </source>
</evidence>
<dbReference type="InterPro" id="IPR007919">
    <property type="entry name" value="UPF0220"/>
</dbReference>
<dbReference type="Proteomes" id="UP000019118">
    <property type="component" value="Unassembled WGS sequence"/>
</dbReference>
<feature type="transmembrane region" description="Helical" evidence="6">
    <location>
        <begin position="123"/>
        <end position="142"/>
    </location>
</feature>
<proteinExistence type="inferred from homology"/>
<dbReference type="EnsemblMetazoa" id="XM_019902358.1">
    <property type="protein sequence ID" value="XP_019757917.1"/>
    <property type="gene ID" value="LOC109536241"/>
</dbReference>
<accession>A0AAR5PAL6</accession>
<evidence type="ECO:0000256" key="6">
    <source>
        <dbReference type="SAM" id="Phobius"/>
    </source>
</evidence>
<name>A0AAR5PAL6_DENPD</name>
<dbReference type="Pfam" id="PF05255">
    <property type="entry name" value="UPF0220"/>
    <property type="match status" value="1"/>
</dbReference>
<reference evidence="8" key="1">
    <citation type="journal article" date="2013" name="Genome Biol.">
        <title>Draft genome of the mountain pine beetle, Dendroctonus ponderosae Hopkins, a major forest pest.</title>
        <authorList>
            <person name="Keeling C.I."/>
            <person name="Yuen M.M."/>
            <person name="Liao N.Y."/>
            <person name="Docking T.R."/>
            <person name="Chan S.K."/>
            <person name="Taylor G.A."/>
            <person name="Palmquist D.L."/>
            <person name="Jackman S.D."/>
            <person name="Nguyen A."/>
            <person name="Li M."/>
            <person name="Henderson H."/>
            <person name="Janes J.K."/>
            <person name="Zhao Y."/>
            <person name="Pandoh P."/>
            <person name="Moore R."/>
            <person name="Sperling F.A."/>
            <person name="Huber D.P."/>
            <person name="Birol I."/>
            <person name="Jones S.J."/>
            <person name="Bohlmann J."/>
        </authorList>
    </citation>
    <scope>NUCLEOTIDE SEQUENCE</scope>
</reference>
<keyword evidence="3 6" id="KW-0812">Transmembrane</keyword>
<keyword evidence="5 6" id="KW-0472">Membrane</keyword>
<reference evidence="7" key="2">
    <citation type="submission" date="2024-08" db="UniProtKB">
        <authorList>
            <consortium name="EnsemblMetazoa"/>
        </authorList>
    </citation>
    <scope>IDENTIFICATION</scope>
</reference>
<dbReference type="AlphaFoldDB" id="A0AAR5PAL6"/>
<evidence type="ECO:0000256" key="2">
    <source>
        <dbReference type="ARBA" id="ARBA00005335"/>
    </source>
</evidence>
<dbReference type="GO" id="GO:0016020">
    <property type="term" value="C:membrane"/>
    <property type="evidence" value="ECO:0007669"/>
    <property type="project" value="UniProtKB-SubCell"/>
</dbReference>
<evidence type="ECO:0000256" key="1">
    <source>
        <dbReference type="ARBA" id="ARBA00004141"/>
    </source>
</evidence>
<feature type="transmembrane region" description="Helical" evidence="6">
    <location>
        <begin position="16"/>
        <end position="35"/>
    </location>
</feature>
<keyword evidence="8" id="KW-1185">Reference proteome</keyword>
<comment type="subcellular location">
    <subcellularLocation>
        <location evidence="1">Membrane</location>
        <topology evidence="1">Multi-pass membrane protein</topology>
    </subcellularLocation>
</comment>
<dbReference type="PANTHER" id="PTHR13180">
    <property type="entry name" value="SMALL MEMBRANE PROTEIN-RELATED"/>
    <property type="match status" value="1"/>
</dbReference>
<organism evidence="7 8">
    <name type="scientific">Dendroctonus ponderosae</name>
    <name type="common">Mountain pine beetle</name>
    <dbReference type="NCBI Taxonomy" id="77166"/>
    <lineage>
        <taxon>Eukaryota</taxon>
        <taxon>Metazoa</taxon>
        <taxon>Ecdysozoa</taxon>
        <taxon>Arthropoda</taxon>
        <taxon>Hexapoda</taxon>
        <taxon>Insecta</taxon>
        <taxon>Pterygota</taxon>
        <taxon>Neoptera</taxon>
        <taxon>Endopterygota</taxon>
        <taxon>Coleoptera</taxon>
        <taxon>Polyphaga</taxon>
        <taxon>Cucujiformia</taxon>
        <taxon>Curculionidae</taxon>
        <taxon>Scolytinae</taxon>
        <taxon>Dendroctonus</taxon>
    </lineage>
</organism>